<evidence type="ECO:0000256" key="1">
    <source>
        <dbReference type="SAM" id="MobiDB-lite"/>
    </source>
</evidence>
<protein>
    <submittedName>
        <fullName evidence="2">DUF3444 domain-containing protein</fullName>
    </submittedName>
</protein>
<name>A0A0N4WVK8_HAEPC</name>
<organism evidence="2">
    <name type="scientific">Haemonchus placei</name>
    <name type="common">Barber's pole worm</name>
    <dbReference type="NCBI Taxonomy" id="6290"/>
    <lineage>
        <taxon>Eukaryota</taxon>
        <taxon>Metazoa</taxon>
        <taxon>Ecdysozoa</taxon>
        <taxon>Nematoda</taxon>
        <taxon>Chromadorea</taxon>
        <taxon>Rhabditida</taxon>
        <taxon>Rhabditina</taxon>
        <taxon>Rhabditomorpha</taxon>
        <taxon>Strongyloidea</taxon>
        <taxon>Trichostrongylidae</taxon>
        <taxon>Haemonchus</taxon>
    </lineage>
</organism>
<accession>A0A0N4WVK8</accession>
<reference evidence="2" key="1">
    <citation type="submission" date="2017-02" db="UniProtKB">
        <authorList>
            <consortium name="WormBaseParasite"/>
        </authorList>
    </citation>
    <scope>IDENTIFICATION</scope>
</reference>
<proteinExistence type="predicted"/>
<sequence length="123" mass="14337">LEAAAEKTLRELECKGNRKEKNSEEQTCKQPLREQGCKESKKAKSSGEHGSLRKRNEGDFGDNREYTNMEVNGYYDYRRPNDNRIVEYGNTTLDNRSVVPYNRYLALRYGGHWNVEICAMIHD</sequence>
<dbReference type="AlphaFoldDB" id="A0A0N4WVK8"/>
<feature type="region of interest" description="Disordered" evidence="1">
    <location>
        <begin position="15"/>
        <end position="65"/>
    </location>
</feature>
<dbReference type="WBParaSite" id="HPLM_0001573601-mRNA-1">
    <property type="protein sequence ID" value="HPLM_0001573601-mRNA-1"/>
    <property type="gene ID" value="HPLM_0001573601"/>
</dbReference>
<evidence type="ECO:0000313" key="2">
    <source>
        <dbReference type="WBParaSite" id="HPLM_0001573601-mRNA-1"/>
    </source>
</evidence>